<protein>
    <submittedName>
        <fullName evidence="1">Uncharacterized protein</fullName>
    </submittedName>
</protein>
<dbReference type="PATRIC" id="fig|1107882.3.peg.6565"/>
<accession>H0I2U3</accession>
<dbReference type="AlphaFoldDB" id="H0I2U3"/>
<proteinExistence type="predicted"/>
<sequence length="59" mass="6844">MMAKRTEKIEIGMDLAVRCRVTNTWQDDVGDQWATVLIEGYDIPITLKAIHFFPFNDND</sequence>
<name>H0I2U3_9HYPH</name>
<gene>
    <name evidence="1" type="ORF">MAXJ12_33994</name>
</gene>
<dbReference type="Proteomes" id="UP000003250">
    <property type="component" value="Unassembled WGS sequence"/>
</dbReference>
<evidence type="ECO:0000313" key="1">
    <source>
        <dbReference type="EMBL" id="EHK52717.1"/>
    </source>
</evidence>
<keyword evidence="2" id="KW-1185">Reference proteome</keyword>
<organism evidence="1 2">
    <name type="scientific">Mesorhizobium alhagi CCNWXJ12-2</name>
    <dbReference type="NCBI Taxonomy" id="1107882"/>
    <lineage>
        <taxon>Bacteria</taxon>
        <taxon>Pseudomonadati</taxon>
        <taxon>Pseudomonadota</taxon>
        <taxon>Alphaproteobacteria</taxon>
        <taxon>Hyphomicrobiales</taxon>
        <taxon>Phyllobacteriaceae</taxon>
        <taxon>Allomesorhizobium</taxon>
    </lineage>
</organism>
<evidence type="ECO:0000313" key="2">
    <source>
        <dbReference type="Proteomes" id="UP000003250"/>
    </source>
</evidence>
<dbReference type="EMBL" id="AHAM01000306">
    <property type="protein sequence ID" value="EHK52717.1"/>
    <property type="molecule type" value="Genomic_DNA"/>
</dbReference>
<reference evidence="1 2" key="1">
    <citation type="journal article" date="2012" name="J. Bacteriol.">
        <title>Draft Genome Sequence of Mesorhizobium alhagi CCNWXJ12-2T, a Novel Salt-Resistant Species Isolated from the Desert of Northwestern China.</title>
        <authorList>
            <person name="Zhou M."/>
            <person name="Chen W."/>
            <person name="Chen H."/>
            <person name="Wei G."/>
        </authorList>
    </citation>
    <scope>NUCLEOTIDE SEQUENCE [LARGE SCALE GENOMIC DNA]</scope>
    <source>
        <strain evidence="1 2">CCNWXJ12-2</strain>
    </source>
</reference>